<dbReference type="OrthoDB" id="9770183at2"/>
<dbReference type="InterPro" id="IPR001466">
    <property type="entry name" value="Beta-lactam-related"/>
</dbReference>
<dbReference type="GO" id="GO:0016787">
    <property type="term" value="F:hydrolase activity"/>
    <property type="evidence" value="ECO:0007669"/>
    <property type="project" value="UniProtKB-KW"/>
</dbReference>
<dbReference type="PANTHER" id="PTHR43283:SF11">
    <property type="entry name" value="BETA-LACTAMASE-RELATED DOMAIN-CONTAINING PROTEIN"/>
    <property type="match status" value="1"/>
</dbReference>
<name>A0A5R9DVP3_9LACT</name>
<gene>
    <name evidence="3" type="ORF">FEZ33_09160</name>
</gene>
<proteinExistence type="predicted"/>
<sequence>MDVTDNFDTIDDVVDKYIEEEKFPGATVIVGNSNGILFEGYYGTKQLYDMGEELETTSPVTEKTMFDLASLTKVIATTTSIMKLYYDGDIDLDAPVSDYLPEFANNGKEKVTIADLLTHTSGLTPWNATFFHVNNRDEMREYISELPLEYETGTDRIYSDFSFITLGLVVEEITGMPLDEYVESTISASLSMDHTLFTPLEKEGDFEIAATSWGNPYEYKMVDDDDFGYVVEENAEDFDGWRDYTLVGEVNDGNSYYSLGGVAGHAGLFSTGYDLATLLQLYLNNGTLNETTLFDEETIDLFTSQQSEFGHGYGWEINRGGVDEGYMGKVATDNFFGHTGFTGTAVVIDKDNDLFVIMLTNKQNMGTDEDGYYSNSFVFHRDVMDAIYGE</sequence>
<keyword evidence="1" id="KW-0378">Hydrolase</keyword>
<evidence type="ECO:0000313" key="3">
    <source>
        <dbReference type="EMBL" id="TLQ40165.1"/>
    </source>
</evidence>
<evidence type="ECO:0000259" key="2">
    <source>
        <dbReference type="Pfam" id="PF00144"/>
    </source>
</evidence>
<dbReference type="InterPro" id="IPR050789">
    <property type="entry name" value="Diverse_Enzym_Activities"/>
</dbReference>
<dbReference type="Proteomes" id="UP000306420">
    <property type="component" value="Unassembled WGS sequence"/>
</dbReference>
<dbReference type="InterPro" id="IPR012338">
    <property type="entry name" value="Beta-lactam/transpept-like"/>
</dbReference>
<dbReference type="SUPFAM" id="SSF56601">
    <property type="entry name" value="beta-lactamase/transpeptidase-like"/>
    <property type="match status" value="1"/>
</dbReference>
<accession>A0A5R9DVP3</accession>
<feature type="domain" description="Beta-lactamase-related" evidence="2">
    <location>
        <begin position="10"/>
        <end position="368"/>
    </location>
</feature>
<reference evidence="3 4" key="1">
    <citation type="submission" date="2019-05" db="EMBL/GenBank/DDBJ databases">
        <title>The metagenome of a microbial culture collection derived from dairy environment covers the genomic content of the human microbiome.</title>
        <authorList>
            <person name="Roder T."/>
            <person name="Wuthrich D."/>
            <person name="Sattari Z."/>
            <person name="Von Ah U."/>
            <person name="Bar C."/>
            <person name="Ronchi F."/>
            <person name="Macpherson A.J."/>
            <person name="Ganal-Vonarburg S.C."/>
            <person name="Bruggmann R."/>
            <person name="Vergeres G."/>
        </authorList>
    </citation>
    <scope>NUCLEOTIDE SEQUENCE [LARGE SCALE GENOMIC DNA]</scope>
    <source>
        <strain evidence="3 4">FAM 24227</strain>
    </source>
</reference>
<comment type="caution">
    <text evidence="3">The sequence shown here is derived from an EMBL/GenBank/DDBJ whole genome shotgun (WGS) entry which is preliminary data.</text>
</comment>
<protein>
    <recommendedName>
        <fullName evidence="2">Beta-lactamase-related domain-containing protein</fullName>
    </recommendedName>
</protein>
<evidence type="ECO:0000256" key="1">
    <source>
        <dbReference type="ARBA" id="ARBA00022801"/>
    </source>
</evidence>
<dbReference type="Pfam" id="PF00144">
    <property type="entry name" value="Beta-lactamase"/>
    <property type="match status" value="1"/>
</dbReference>
<dbReference type="Gene3D" id="3.40.710.10">
    <property type="entry name" value="DD-peptidase/beta-lactamase superfamily"/>
    <property type="match status" value="1"/>
</dbReference>
<organism evidence="3 4">
    <name type="scientific">Ruoffia tabacinasalis</name>
    <dbReference type="NCBI Taxonomy" id="87458"/>
    <lineage>
        <taxon>Bacteria</taxon>
        <taxon>Bacillati</taxon>
        <taxon>Bacillota</taxon>
        <taxon>Bacilli</taxon>
        <taxon>Lactobacillales</taxon>
        <taxon>Aerococcaceae</taxon>
        <taxon>Ruoffia</taxon>
    </lineage>
</organism>
<dbReference type="AlphaFoldDB" id="A0A5R9DVP3"/>
<dbReference type="EMBL" id="VBSP01000036">
    <property type="protein sequence ID" value="TLQ40165.1"/>
    <property type="molecule type" value="Genomic_DNA"/>
</dbReference>
<dbReference type="PANTHER" id="PTHR43283">
    <property type="entry name" value="BETA-LACTAMASE-RELATED"/>
    <property type="match status" value="1"/>
</dbReference>
<evidence type="ECO:0000313" key="4">
    <source>
        <dbReference type="Proteomes" id="UP000306420"/>
    </source>
</evidence>